<dbReference type="RefSeq" id="WP_078716710.1">
    <property type="nucleotide sequence ID" value="NZ_FUYC01000003.1"/>
</dbReference>
<gene>
    <name evidence="1" type="ORF">SAMN02745704_01146</name>
</gene>
<dbReference type="InterPro" id="IPR019004">
    <property type="entry name" value="YqeY/Aim41"/>
</dbReference>
<dbReference type="InterPro" id="IPR003789">
    <property type="entry name" value="Asn/Gln_tRNA_amidoTrase-B-like"/>
</dbReference>
<dbReference type="PANTHER" id="PTHR28055">
    <property type="entry name" value="ALTERED INHERITANCE OF MITOCHONDRIA PROTEIN 41, MITOCHONDRIAL"/>
    <property type="match status" value="1"/>
</dbReference>
<dbReference type="InterPro" id="IPR042184">
    <property type="entry name" value="YqeY/Aim41_N"/>
</dbReference>
<dbReference type="Proteomes" id="UP000190027">
    <property type="component" value="Unassembled WGS sequence"/>
</dbReference>
<dbReference type="OrthoDB" id="9788127at2"/>
<dbReference type="SUPFAM" id="SSF89095">
    <property type="entry name" value="GatB/YqeY motif"/>
    <property type="match status" value="1"/>
</dbReference>
<evidence type="ECO:0000313" key="2">
    <source>
        <dbReference type="Proteomes" id="UP000190027"/>
    </source>
</evidence>
<evidence type="ECO:0000313" key="1">
    <source>
        <dbReference type="EMBL" id="SKA78509.1"/>
    </source>
</evidence>
<dbReference type="STRING" id="1121449.SAMN02745704_01146"/>
<dbReference type="InterPro" id="IPR023168">
    <property type="entry name" value="GatB_Yqey_C_2"/>
</dbReference>
<dbReference type="AlphaFoldDB" id="A0A1T4WMR5"/>
<accession>A0A1T4WMR5</accession>
<dbReference type="EMBL" id="FUYC01000003">
    <property type="protein sequence ID" value="SKA78509.1"/>
    <property type="molecule type" value="Genomic_DNA"/>
</dbReference>
<organism evidence="1 2">
    <name type="scientific">Paucidesulfovibrio gracilis DSM 16080</name>
    <dbReference type="NCBI Taxonomy" id="1121449"/>
    <lineage>
        <taxon>Bacteria</taxon>
        <taxon>Pseudomonadati</taxon>
        <taxon>Thermodesulfobacteriota</taxon>
        <taxon>Desulfovibrionia</taxon>
        <taxon>Desulfovibrionales</taxon>
        <taxon>Desulfovibrionaceae</taxon>
        <taxon>Paucidesulfovibrio</taxon>
    </lineage>
</organism>
<evidence type="ECO:0008006" key="3">
    <source>
        <dbReference type="Google" id="ProtNLM"/>
    </source>
</evidence>
<dbReference type="PANTHER" id="PTHR28055:SF1">
    <property type="entry name" value="ALTERED INHERITANCE OF MITOCHONDRIA PROTEIN 41, MITOCHONDRIAL"/>
    <property type="match status" value="1"/>
</dbReference>
<proteinExistence type="predicted"/>
<dbReference type="Gene3D" id="1.10.10.410">
    <property type="match status" value="1"/>
</dbReference>
<sequence length="148" mass="16664">MTLLSTIENDYLTAFKARDDVRVAVLRMLKAAIKNAAVELRREPTDDEVFDILSKQVKQRQDSIEQYTKGNRPDLADQERREMDILQEYMPSQLDEAELERAVDTVIAELGASGMADMGRVMQALLGRHKGQVDGKAASTLVRTRLAQ</sequence>
<name>A0A1T4WMR5_9BACT</name>
<dbReference type="Pfam" id="PF09424">
    <property type="entry name" value="YqeY"/>
    <property type="match status" value="1"/>
</dbReference>
<reference evidence="1 2" key="1">
    <citation type="submission" date="2017-02" db="EMBL/GenBank/DDBJ databases">
        <authorList>
            <person name="Peterson S.W."/>
        </authorList>
    </citation>
    <scope>NUCLEOTIDE SEQUENCE [LARGE SCALE GENOMIC DNA]</scope>
    <source>
        <strain evidence="1 2">DSM 16080</strain>
    </source>
</reference>
<dbReference type="GO" id="GO:0016884">
    <property type="term" value="F:carbon-nitrogen ligase activity, with glutamine as amido-N-donor"/>
    <property type="evidence" value="ECO:0007669"/>
    <property type="project" value="InterPro"/>
</dbReference>
<dbReference type="Gene3D" id="1.10.1510.10">
    <property type="entry name" value="Uncharacterised protein YqeY/AIM41 PF09424, N-terminal domain"/>
    <property type="match status" value="1"/>
</dbReference>
<protein>
    <recommendedName>
        <fullName evidence="3">GatB/YqeY domain-containing protein</fullName>
    </recommendedName>
</protein>
<keyword evidence="2" id="KW-1185">Reference proteome</keyword>